<dbReference type="EMBL" id="JACHXF010000014">
    <property type="protein sequence ID" value="MBB3098239.1"/>
    <property type="molecule type" value="Genomic_DNA"/>
</dbReference>
<feature type="region of interest" description="Disordered" evidence="1">
    <location>
        <begin position="68"/>
        <end position="87"/>
    </location>
</feature>
<organism evidence="4 5">
    <name type="scientific">Actinoplanes campanulatus</name>
    <dbReference type="NCBI Taxonomy" id="113559"/>
    <lineage>
        <taxon>Bacteria</taxon>
        <taxon>Bacillati</taxon>
        <taxon>Actinomycetota</taxon>
        <taxon>Actinomycetes</taxon>
        <taxon>Micromonosporales</taxon>
        <taxon>Micromonosporaceae</taxon>
        <taxon>Actinoplanes</taxon>
    </lineage>
</organism>
<name>A0A7W5ALT7_9ACTN</name>
<gene>
    <name evidence="4" type="ORF">FHR83_005934</name>
</gene>
<sequence>MVLRGALAAVLLLTALPTPAQAAPIPAQAALAPAQAAPIPAQAALAPAQAAPIPARAVTALAHAAPGGSDVRWSVQPSSAKGPDGRDFIIRRAAPGERLTDYVGITNLTARPMTFTVYGTDAYNTEDGSFALLPAAQKATDVGSWIALGATGYTVPANTRLDVPFAITVPADATPGDHAGGVIASIAEETTNAQGRKVLVDRRVAARVYLTVAGATAPTLKIDTVRLEYTASTNPADGGVMTIRYLVRNTGNVRLGGTGSVRVNGPFGWRLAGTEAMEIPELLPGGSVAVTERILGVQPTVRLTAEVALEPASFDRKLPVITRGTSVWAWPWALIALLAVGILYLAFRLVRRGLSRRRLKNRPTGLDPAAAQ</sequence>
<feature type="signal peptide" evidence="3">
    <location>
        <begin position="1"/>
        <end position="22"/>
    </location>
</feature>
<comment type="caution">
    <text evidence="4">The sequence shown here is derived from an EMBL/GenBank/DDBJ whole genome shotgun (WGS) entry which is preliminary data.</text>
</comment>
<feature type="transmembrane region" description="Helical" evidence="2">
    <location>
        <begin position="328"/>
        <end position="350"/>
    </location>
</feature>
<feature type="chain" id="PRO_5031070841" description="DUF916 domain-containing protein" evidence="3">
    <location>
        <begin position="23"/>
        <end position="372"/>
    </location>
</feature>
<evidence type="ECO:0000256" key="3">
    <source>
        <dbReference type="SAM" id="SignalP"/>
    </source>
</evidence>
<evidence type="ECO:0000256" key="1">
    <source>
        <dbReference type="SAM" id="MobiDB-lite"/>
    </source>
</evidence>
<protein>
    <recommendedName>
        <fullName evidence="6">DUF916 domain-containing protein</fullName>
    </recommendedName>
</protein>
<accession>A0A7W5ALT7</accession>
<proteinExistence type="predicted"/>
<dbReference type="AlphaFoldDB" id="A0A7W5ALT7"/>
<keyword evidence="2" id="KW-1133">Transmembrane helix</keyword>
<keyword evidence="5" id="KW-1185">Reference proteome</keyword>
<keyword evidence="3" id="KW-0732">Signal</keyword>
<evidence type="ECO:0000256" key="2">
    <source>
        <dbReference type="SAM" id="Phobius"/>
    </source>
</evidence>
<dbReference type="RefSeq" id="WP_183224126.1">
    <property type="nucleotide sequence ID" value="NZ_BMPW01000016.1"/>
</dbReference>
<evidence type="ECO:0008006" key="6">
    <source>
        <dbReference type="Google" id="ProtNLM"/>
    </source>
</evidence>
<reference evidence="4 5" key="1">
    <citation type="submission" date="2020-08" db="EMBL/GenBank/DDBJ databases">
        <title>Genomic Encyclopedia of Type Strains, Phase III (KMG-III): the genomes of soil and plant-associated and newly described type strains.</title>
        <authorList>
            <person name="Whitman W."/>
        </authorList>
    </citation>
    <scope>NUCLEOTIDE SEQUENCE [LARGE SCALE GENOMIC DNA]</scope>
    <source>
        <strain evidence="4 5">CECT 3287</strain>
    </source>
</reference>
<keyword evidence="2" id="KW-0472">Membrane</keyword>
<evidence type="ECO:0000313" key="4">
    <source>
        <dbReference type="EMBL" id="MBB3098239.1"/>
    </source>
</evidence>
<keyword evidence="2" id="KW-0812">Transmembrane</keyword>
<dbReference type="Proteomes" id="UP000590749">
    <property type="component" value="Unassembled WGS sequence"/>
</dbReference>
<evidence type="ECO:0000313" key="5">
    <source>
        <dbReference type="Proteomes" id="UP000590749"/>
    </source>
</evidence>